<dbReference type="EMBL" id="SRLH01000001">
    <property type="protein sequence ID" value="TGD59398.1"/>
    <property type="molecule type" value="Genomic_DNA"/>
</dbReference>
<dbReference type="RefSeq" id="WP_135524605.1">
    <property type="nucleotide sequence ID" value="NZ_SRLH01000001.1"/>
</dbReference>
<sequence>MAGLTDLLESDLGKQIISGVGQQVGTSEEETSSVLSSAFPALVGAMQNNAATPDGQSGLLGALLGGKHDGSILDNLSGFITGGDHSDGGSILGHVLGGNQGNVENEVSQNTGVSSDKVAMIIKIAAPILMGYLAKRAMNSGLNKEGTTPGGGGLTDILGGLLGGGQASQNQETPTMGGSGSVLTSVLDQDGDGQLGLGDAVAAATKKGGLGGFLSSIFGK</sequence>
<reference evidence="1 2" key="1">
    <citation type="submission" date="2019-04" db="EMBL/GenBank/DDBJ databases">
        <title>Flavobacterium sp. strain DS2-A Genome sequencing and assembly.</title>
        <authorList>
            <person name="Kim I."/>
        </authorList>
    </citation>
    <scope>NUCLEOTIDE SEQUENCE [LARGE SCALE GENOMIC DNA]</scope>
    <source>
        <strain evidence="1 2">DS2-A</strain>
    </source>
</reference>
<dbReference type="SUPFAM" id="SSF140804">
    <property type="entry name" value="YidB-like"/>
    <property type="match status" value="1"/>
</dbReference>
<dbReference type="Pfam" id="PF06078">
    <property type="entry name" value="DUF937"/>
    <property type="match status" value="1"/>
</dbReference>
<evidence type="ECO:0000313" key="2">
    <source>
        <dbReference type="Proteomes" id="UP000297407"/>
    </source>
</evidence>
<dbReference type="InterPro" id="IPR009282">
    <property type="entry name" value="DUF937"/>
</dbReference>
<dbReference type="InterPro" id="IPR027405">
    <property type="entry name" value="YidB-like"/>
</dbReference>
<dbReference type="OrthoDB" id="708105at2"/>
<keyword evidence="2" id="KW-1185">Reference proteome</keyword>
<comment type="caution">
    <text evidence="1">The sequence shown here is derived from an EMBL/GenBank/DDBJ whole genome shotgun (WGS) entry which is preliminary data.</text>
</comment>
<proteinExistence type="predicted"/>
<name>A0A4Z0LC07_9FLAO</name>
<dbReference type="AlphaFoldDB" id="A0A4Z0LC07"/>
<gene>
    <name evidence="1" type="ORF">E4635_00230</name>
</gene>
<protein>
    <submittedName>
        <fullName evidence="1">DUF937 domain-containing protein</fullName>
    </submittedName>
</protein>
<accession>A0A4Z0LC07</accession>
<dbReference type="Proteomes" id="UP000297407">
    <property type="component" value="Unassembled WGS sequence"/>
</dbReference>
<evidence type="ECO:0000313" key="1">
    <source>
        <dbReference type="EMBL" id="TGD59398.1"/>
    </source>
</evidence>
<organism evidence="1 2">
    <name type="scientific">Flavobacterium humi</name>
    <dbReference type="NCBI Taxonomy" id="2562683"/>
    <lineage>
        <taxon>Bacteria</taxon>
        <taxon>Pseudomonadati</taxon>
        <taxon>Bacteroidota</taxon>
        <taxon>Flavobacteriia</taxon>
        <taxon>Flavobacteriales</taxon>
        <taxon>Flavobacteriaceae</taxon>
        <taxon>Flavobacterium</taxon>
    </lineage>
</organism>